<dbReference type="Pfam" id="PF00583">
    <property type="entry name" value="Acetyltransf_1"/>
    <property type="match status" value="1"/>
</dbReference>
<keyword evidence="4" id="KW-0689">Ribosomal protein</keyword>
<protein>
    <submittedName>
        <fullName evidence="4">Ribosomal protein S18 acetylase RimI-like enzyme</fullName>
    </submittedName>
</protein>
<dbReference type="InterPro" id="IPR016181">
    <property type="entry name" value="Acyl_CoA_acyltransferase"/>
</dbReference>
<evidence type="ECO:0000256" key="1">
    <source>
        <dbReference type="ARBA" id="ARBA00022679"/>
    </source>
</evidence>
<feature type="domain" description="N-acetyltransferase" evidence="3">
    <location>
        <begin position="1"/>
        <end position="146"/>
    </location>
</feature>
<dbReference type="Proteomes" id="UP000518887">
    <property type="component" value="Unassembled WGS sequence"/>
</dbReference>
<dbReference type="CDD" id="cd04301">
    <property type="entry name" value="NAT_SF"/>
    <property type="match status" value="1"/>
</dbReference>
<dbReference type="Gene3D" id="3.40.630.30">
    <property type="match status" value="1"/>
</dbReference>
<dbReference type="PROSITE" id="PS51186">
    <property type="entry name" value="GNAT"/>
    <property type="match status" value="1"/>
</dbReference>
<evidence type="ECO:0000256" key="2">
    <source>
        <dbReference type="ARBA" id="ARBA00023315"/>
    </source>
</evidence>
<sequence length="146" mass="17564">MVREAEFSDINRIVKVVMNYRAFYEVENQTEKEVHDFIEMRMTNNQSKIFIYENRNKKIAGFIQLYPSYSTVSLKAQWILNDFFVDENYRNLGIGQELMAFVKNYFADKAKGFILVTEKSNSRAKAFYEKNSWKTGEYDFYTYFYE</sequence>
<dbReference type="PANTHER" id="PTHR10545:SF29">
    <property type="entry name" value="GH14572P-RELATED"/>
    <property type="match status" value="1"/>
</dbReference>
<keyword evidence="1" id="KW-0808">Transferase</keyword>
<reference evidence="4 5" key="1">
    <citation type="submission" date="2020-08" db="EMBL/GenBank/DDBJ databases">
        <title>Genomic Encyclopedia of Type Strains, Phase IV (KMG-IV): sequencing the most valuable type-strain genomes for metagenomic binning, comparative biology and taxonomic classification.</title>
        <authorList>
            <person name="Goeker M."/>
        </authorList>
    </citation>
    <scope>NUCLEOTIDE SEQUENCE [LARGE SCALE GENOMIC DNA]</scope>
    <source>
        <strain evidence="4 5">DSM 103462</strain>
    </source>
</reference>
<dbReference type="GO" id="GO:0005840">
    <property type="term" value="C:ribosome"/>
    <property type="evidence" value="ECO:0007669"/>
    <property type="project" value="UniProtKB-KW"/>
</dbReference>
<dbReference type="EMBL" id="JACHFQ010000006">
    <property type="protein sequence ID" value="MBB5226659.1"/>
    <property type="molecule type" value="Genomic_DNA"/>
</dbReference>
<evidence type="ECO:0000259" key="3">
    <source>
        <dbReference type="PROSITE" id="PS51186"/>
    </source>
</evidence>
<dbReference type="InterPro" id="IPR051016">
    <property type="entry name" value="Diverse_Substrate_AcTransf"/>
</dbReference>
<proteinExistence type="predicted"/>
<dbReference type="SUPFAM" id="SSF55729">
    <property type="entry name" value="Acyl-CoA N-acyltransferases (Nat)"/>
    <property type="match status" value="1"/>
</dbReference>
<gene>
    <name evidence="4" type="ORF">HNP76_002040</name>
</gene>
<evidence type="ECO:0000313" key="5">
    <source>
        <dbReference type="Proteomes" id="UP000518887"/>
    </source>
</evidence>
<keyword evidence="4" id="KW-0687">Ribonucleoprotein</keyword>
<organism evidence="4 5">
    <name type="scientific">Treponema ruminis</name>
    <dbReference type="NCBI Taxonomy" id="744515"/>
    <lineage>
        <taxon>Bacteria</taxon>
        <taxon>Pseudomonadati</taxon>
        <taxon>Spirochaetota</taxon>
        <taxon>Spirochaetia</taxon>
        <taxon>Spirochaetales</taxon>
        <taxon>Treponemataceae</taxon>
        <taxon>Treponema</taxon>
    </lineage>
</organism>
<dbReference type="AlphaFoldDB" id="A0A7W8GA32"/>
<dbReference type="RefSeq" id="WP_184660134.1">
    <property type="nucleotide sequence ID" value="NZ_CP031518.1"/>
</dbReference>
<name>A0A7W8GA32_9SPIR</name>
<comment type="caution">
    <text evidence="4">The sequence shown here is derived from an EMBL/GenBank/DDBJ whole genome shotgun (WGS) entry which is preliminary data.</text>
</comment>
<evidence type="ECO:0000313" key="4">
    <source>
        <dbReference type="EMBL" id="MBB5226659.1"/>
    </source>
</evidence>
<dbReference type="GO" id="GO:0008080">
    <property type="term" value="F:N-acetyltransferase activity"/>
    <property type="evidence" value="ECO:0007669"/>
    <property type="project" value="UniProtKB-ARBA"/>
</dbReference>
<accession>A0A7W8GA32</accession>
<dbReference type="PANTHER" id="PTHR10545">
    <property type="entry name" value="DIAMINE N-ACETYLTRANSFERASE"/>
    <property type="match status" value="1"/>
</dbReference>
<keyword evidence="5" id="KW-1185">Reference proteome</keyword>
<keyword evidence="2" id="KW-0012">Acyltransferase</keyword>
<dbReference type="InterPro" id="IPR000182">
    <property type="entry name" value="GNAT_dom"/>
</dbReference>